<gene>
    <name evidence="2" type="ORF">DVH24_017807</name>
</gene>
<organism evidence="2 3">
    <name type="scientific">Malus domestica</name>
    <name type="common">Apple</name>
    <name type="synonym">Pyrus malus</name>
    <dbReference type="NCBI Taxonomy" id="3750"/>
    <lineage>
        <taxon>Eukaryota</taxon>
        <taxon>Viridiplantae</taxon>
        <taxon>Streptophyta</taxon>
        <taxon>Embryophyta</taxon>
        <taxon>Tracheophyta</taxon>
        <taxon>Spermatophyta</taxon>
        <taxon>Magnoliopsida</taxon>
        <taxon>eudicotyledons</taxon>
        <taxon>Gunneridae</taxon>
        <taxon>Pentapetalae</taxon>
        <taxon>rosids</taxon>
        <taxon>fabids</taxon>
        <taxon>Rosales</taxon>
        <taxon>Rosaceae</taxon>
        <taxon>Amygdaloideae</taxon>
        <taxon>Maleae</taxon>
        <taxon>Malus</taxon>
    </lineage>
</organism>
<dbReference type="AlphaFoldDB" id="A0A498KJ36"/>
<evidence type="ECO:0000313" key="3">
    <source>
        <dbReference type="Proteomes" id="UP000290289"/>
    </source>
</evidence>
<dbReference type="EMBL" id="RDQH01000328">
    <property type="protein sequence ID" value="RXI05765.1"/>
    <property type="molecule type" value="Genomic_DNA"/>
</dbReference>
<name>A0A498KJ36_MALDO</name>
<proteinExistence type="predicted"/>
<comment type="caution">
    <text evidence="2">The sequence shown here is derived from an EMBL/GenBank/DDBJ whole genome shotgun (WGS) entry which is preliminary data.</text>
</comment>
<dbReference type="Proteomes" id="UP000290289">
    <property type="component" value="Chromosome 2"/>
</dbReference>
<feature type="compositionally biased region" description="Acidic residues" evidence="1">
    <location>
        <begin position="16"/>
        <end position="47"/>
    </location>
</feature>
<protein>
    <submittedName>
        <fullName evidence="2">Uncharacterized protein</fullName>
    </submittedName>
</protein>
<sequence length="79" mass="8796">MPPHATHMGLKTMMGGEEDYSNDGGGDGEVDEEEENGIRDEEVEEADELNRVGCTALAVLGHRIKLKGWNQLIPRFRWG</sequence>
<evidence type="ECO:0000256" key="1">
    <source>
        <dbReference type="SAM" id="MobiDB-lite"/>
    </source>
</evidence>
<keyword evidence="3" id="KW-1185">Reference proteome</keyword>
<reference evidence="2 3" key="1">
    <citation type="submission" date="2018-10" db="EMBL/GenBank/DDBJ databases">
        <title>A high-quality apple genome assembly.</title>
        <authorList>
            <person name="Hu J."/>
        </authorList>
    </citation>
    <scope>NUCLEOTIDE SEQUENCE [LARGE SCALE GENOMIC DNA]</scope>
    <source>
        <strain evidence="3">cv. HFTH1</strain>
        <tissue evidence="2">Young leaf</tissue>
    </source>
</reference>
<feature type="region of interest" description="Disordered" evidence="1">
    <location>
        <begin position="1"/>
        <end position="47"/>
    </location>
</feature>
<evidence type="ECO:0000313" key="2">
    <source>
        <dbReference type="EMBL" id="RXI05765.1"/>
    </source>
</evidence>
<accession>A0A498KJ36</accession>